<sequence>MALFSVASLDLAGFDPSYSCSHEIGLFGQDRNRSLSFPMRSGRDLASLTRFSLGAPPSLSVDFAVRKLDLEPLSVLSFRFGSRA</sequence>
<reference evidence="1" key="1">
    <citation type="submission" date="2021-01" db="EMBL/GenBank/DDBJ databases">
        <authorList>
            <consortium name="Genoscope - CEA"/>
            <person name="William W."/>
        </authorList>
    </citation>
    <scope>NUCLEOTIDE SEQUENCE</scope>
</reference>
<gene>
    <name evidence="1" type="ORF">DARMORV10_A07P29670.1</name>
</gene>
<dbReference type="EMBL" id="HG994361">
    <property type="protein sequence ID" value="CAF2182343.1"/>
    <property type="molecule type" value="Genomic_DNA"/>
</dbReference>
<dbReference type="AlphaFoldDB" id="A0A816YX10"/>
<accession>A0A816YX10</accession>
<organism evidence="1">
    <name type="scientific">Brassica napus</name>
    <name type="common">Rape</name>
    <dbReference type="NCBI Taxonomy" id="3708"/>
    <lineage>
        <taxon>Eukaryota</taxon>
        <taxon>Viridiplantae</taxon>
        <taxon>Streptophyta</taxon>
        <taxon>Embryophyta</taxon>
        <taxon>Tracheophyta</taxon>
        <taxon>Spermatophyta</taxon>
        <taxon>Magnoliopsida</taxon>
        <taxon>eudicotyledons</taxon>
        <taxon>Gunneridae</taxon>
        <taxon>Pentapetalae</taxon>
        <taxon>rosids</taxon>
        <taxon>malvids</taxon>
        <taxon>Brassicales</taxon>
        <taxon>Brassicaceae</taxon>
        <taxon>Brassiceae</taxon>
        <taxon>Brassica</taxon>
    </lineage>
</organism>
<evidence type="ECO:0000313" key="1">
    <source>
        <dbReference type="EMBL" id="CAF2182343.1"/>
    </source>
</evidence>
<protein>
    <submittedName>
        <fullName evidence="1">(rape) hypothetical protein</fullName>
    </submittedName>
</protein>
<name>A0A816YX10_BRANA</name>
<proteinExistence type="predicted"/>
<dbReference type="Proteomes" id="UP001295469">
    <property type="component" value="Chromosome A07"/>
</dbReference>